<gene>
    <name evidence="10" type="ORF">CPB84DRAFT_1735340</name>
</gene>
<evidence type="ECO:0000313" key="10">
    <source>
        <dbReference type="EMBL" id="KAF8880919.1"/>
    </source>
</evidence>
<feature type="transmembrane region" description="Helical" evidence="8">
    <location>
        <begin position="358"/>
        <end position="376"/>
    </location>
</feature>
<feature type="transmembrane region" description="Helical" evidence="8">
    <location>
        <begin position="107"/>
        <end position="123"/>
    </location>
</feature>
<keyword evidence="5 8" id="KW-1133">Transmembrane helix</keyword>
<dbReference type="EMBL" id="JADNYJ010000136">
    <property type="protein sequence ID" value="KAF8880919.1"/>
    <property type="molecule type" value="Genomic_DNA"/>
</dbReference>
<keyword evidence="10" id="KW-0762">Sugar transport</keyword>
<evidence type="ECO:0000256" key="2">
    <source>
        <dbReference type="ARBA" id="ARBA00010992"/>
    </source>
</evidence>
<dbReference type="InterPro" id="IPR036259">
    <property type="entry name" value="MFS_trans_sf"/>
</dbReference>
<feature type="transmembrane region" description="Helical" evidence="8">
    <location>
        <begin position="332"/>
        <end position="351"/>
    </location>
</feature>
<reference evidence="10" key="1">
    <citation type="submission" date="2020-11" db="EMBL/GenBank/DDBJ databases">
        <authorList>
            <consortium name="DOE Joint Genome Institute"/>
            <person name="Ahrendt S."/>
            <person name="Riley R."/>
            <person name="Andreopoulos W."/>
            <person name="LaButti K."/>
            <person name="Pangilinan J."/>
            <person name="Ruiz-duenas F.J."/>
            <person name="Barrasa J.M."/>
            <person name="Sanchez-Garcia M."/>
            <person name="Camarero S."/>
            <person name="Miyauchi S."/>
            <person name="Serrano A."/>
            <person name="Linde D."/>
            <person name="Babiker R."/>
            <person name="Drula E."/>
            <person name="Ayuso-Fernandez I."/>
            <person name="Pacheco R."/>
            <person name="Padilla G."/>
            <person name="Ferreira P."/>
            <person name="Barriuso J."/>
            <person name="Kellner H."/>
            <person name="Castanera R."/>
            <person name="Alfaro M."/>
            <person name="Ramirez L."/>
            <person name="Pisabarro A.G."/>
            <person name="Kuo A."/>
            <person name="Tritt A."/>
            <person name="Lipzen A."/>
            <person name="He G."/>
            <person name="Yan M."/>
            <person name="Ng V."/>
            <person name="Cullen D."/>
            <person name="Martin F."/>
            <person name="Rosso M.-N."/>
            <person name="Henrissat B."/>
            <person name="Hibbett D."/>
            <person name="Martinez A.T."/>
            <person name="Grigoriev I.V."/>
        </authorList>
    </citation>
    <scope>NUCLEOTIDE SEQUENCE</scope>
    <source>
        <strain evidence="10">AH 44721</strain>
    </source>
</reference>
<keyword evidence="3" id="KW-0813">Transport</keyword>
<dbReference type="InterPro" id="IPR005828">
    <property type="entry name" value="MFS_sugar_transport-like"/>
</dbReference>
<organism evidence="10 11">
    <name type="scientific">Gymnopilus junonius</name>
    <name type="common">Spectacular rustgill mushroom</name>
    <name type="synonym">Gymnopilus spectabilis subsp. junonius</name>
    <dbReference type="NCBI Taxonomy" id="109634"/>
    <lineage>
        <taxon>Eukaryota</taxon>
        <taxon>Fungi</taxon>
        <taxon>Dikarya</taxon>
        <taxon>Basidiomycota</taxon>
        <taxon>Agaricomycotina</taxon>
        <taxon>Agaricomycetes</taxon>
        <taxon>Agaricomycetidae</taxon>
        <taxon>Agaricales</taxon>
        <taxon>Agaricineae</taxon>
        <taxon>Hymenogastraceae</taxon>
        <taxon>Gymnopilus</taxon>
    </lineage>
</organism>
<dbReference type="Gene3D" id="1.20.1250.20">
    <property type="entry name" value="MFS general substrate transporter like domains"/>
    <property type="match status" value="1"/>
</dbReference>
<dbReference type="InterPro" id="IPR020846">
    <property type="entry name" value="MFS_dom"/>
</dbReference>
<comment type="catalytic activity">
    <reaction evidence="7">
        <text>myo-inositol(out) + H(+)(out) = myo-inositol(in) + H(+)(in)</text>
        <dbReference type="Rhea" id="RHEA:60364"/>
        <dbReference type="ChEBI" id="CHEBI:15378"/>
        <dbReference type="ChEBI" id="CHEBI:17268"/>
    </reaction>
</comment>
<proteinExistence type="inferred from homology"/>
<feature type="transmembrane region" description="Helical" evidence="8">
    <location>
        <begin position="196"/>
        <end position="219"/>
    </location>
</feature>
<dbReference type="AlphaFoldDB" id="A0A9P5NFT9"/>
<comment type="caution">
    <text evidence="10">The sequence shown here is derived from an EMBL/GenBank/DDBJ whole genome shotgun (WGS) entry which is preliminary data.</text>
</comment>
<dbReference type="FunFam" id="1.20.1250.20:FF:000134">
    <property type="entry name" value="MFS sugar transporter protein"/>
    <property type="match status" value="1"/>
</dbReference>
<dbReference type="PANTHER" id="PTHR48022:SF31">
    <property type="entry name" value="HEXOSE TRANSPORTER"/>
    <property type="match status" value="1"/>
</dbReference>
<dbReference type="InterPro" id="IPR003663">
    <property type="entry name" value="Sugar/inositol_transpt"/>
</dbReference>
<keyword evidence="4 8" id="KW-0812">Transmembrane</keyword>
<dbReference type="GO" id="GO:0005351">
    <property type="term" value="F:carbohydrate:proton symporter activity"/>
    <property type="evidence" value="ECO:0007669"/>
    <property type="project" value="TreeGrafter"/>
</dbReference>
<evidence type="ECO:0000256" key="8">
    <source>
        <dbReference type="SAM" id="Phobius"/>
    </source>
</evidence>
<dbReference type="OrthoDB" id="6133115at2759"/>
<dbReference type="PRINTS" id="PR00171">
    <property type="entry name" value="SUGRTRNSPORT"/>
</dbReference>
<name>A0A9P5NFT9_GYMJU</name>
<evidence type="ECO:0000256" key="4">
    <source>
        <dbReference type="ARBA" id="ARBA00022692"/>
    </source>
</evidence>
<feature type="domain" description="Major facilitator superfamily (MFS) profile" evidence="9">
    <location>
        <begin position="39"/>
        <end position="479"/>
    </location>
</feature>
<evidence type="ECO:0000256" key="6">
    <source>
        <dbReference type="ARBA" id="ARBA00023136"/>
    </source>
</evidence>
<dbReference type="GO" id="GO:0016020">
    <property type="term" value="C:membrane"/>
    <property type="evidence" value="ECO:0007669"/>
    <property type="project" value="UniProtKB-SubCell"/>
</dbReference>
<feature type="transmembrane region" description="Helical" evidence="8">
    <location>
        <begin position="388"/>
        <end position="412"/>
    </location>
</feature>
<feature type="transmembrane region" description="Helical" evidence="8">
    <location>
        <begin position="72"/>
        <end position="95"/>
    </location>
</feature>
<dbReference type="Pfam" id="PF00083">
    <property type="entry name" value="Sugar_tr"/>
    <property type="match status" value="1"/>
</dbReference>
<dbReference type="PROSITE" id="PS50850">
    <property type="entry name" value="MFS"/>
    <property type="match status" value="1"/>
</dbReference>
<feature type="transmembrane region" description="Helical" evidence="8">
    <location>
        <begin position="129"/>
        <end position="153"/>
    </location>
</feature>
<evidence type="ECO:0000256" key="3">
    <source>
        <dbReference type="ARBA" id="ARBA00022448"/>
    </source>
</evidence>
<evidence type="ECO:0000256" key="7">
    <source>
        <dbReference type="ARBA" id="ARBA00049119"/>
    </source>
</evidence>
<dbReference type="PANTHER" id="PTHR48022">
    <property type="entry name" value="PLASTIDIC GLUCOSE TRANSPORTER 4"/>
    <property type="match status" value="1"/>
</dbReference>
<evidence type="ECO:0000256" key="5">
    <source>
        <dbReference type="ARBA" id="ARBA00022989"/>
    </source>
</evidence>
<keyword evidence="11" id="KW-1185">Reference proteome</keyword>
<accession>A0A9P5NFT9</accession>
<keyword evidence="6 8" id="KW-0472">Membrane</keyword>
<feature type="transmembrane region" description="Helical" evidence="8">
    <location>
        <begin position="173"/>
        <end position="190"/>
    </location>
</feature>
<dbReference type="Proteomes" id="UP000724874">
    <property type="component" value="Unassembled WGS sequence"/>
</dbReference>
<evidence type="ECO:0000256" key="1">
    <source>
        <dbReference type="ARBA" id="ARBA00004141"/>
    </source>
</evidence>
<feature type="transmembrane region" description="Helical" evidence="8">
    <location>
        <begin position="290"/>
        <end position="312"/>
    </location>
</feature>
<protein>
    <submittedName>
        <fullName evidence="10">Sugar transporter</fullName>
    </submittedName>
</protein>
<evidence type="ECO:0000259" key="9">
    <source>
        <dbReference type="PROSITE" id="PS50850"/>
    </source>
</evidence>
<feature type="transmembrane region" description="Helical" evidence="8">
    <location>
        <begin position="432"/>
        <end position="450"/>
    </location>
</feature>
<comment type="subcellular location">
    <subcellularLocation>
        <location evidence="1">Membrane</location>
        <topology evidence="1">Multi-pass membrane protein</topology>
    </subcellularLocation>
</comment>
<dbReference type="SUPFAM" id="SSF103473">
    <property type="entry name" value="MFS general substrate transporter"/>
    <property type="match status" value="1"/>
</dbReference>
<feature type="transmembrane region" description="Helical" evidence="8">
    <location>
        <begin position="456"/>
        <end position="476"/>
    </location>
</feature>
<evidence type="ECO:0000313" key="11">
    <source>
        <dbReference type="Proteomes" id="UP000724874"/>
    </source>
</evidence>
<comment type="similarity">
    <text evidence="2">Belongs to the major facilitator superfamily. Sugar transporter (TC 2.A.1.1) family.</text>
</comment>
<feature type="transmembrane region" description="Helical" evidence="8">
    <location>
        <begin position="33"/>
        <end position="52"/>
    </location>
</feature>
<sequence>MGPSKVTMTQPRVYGYHRFYGAWIPLWLPKSSWVISVLLVFCSCITSTTFGYDASMVNGLNILPSYTSYFHLTPATTGLNTSSLWIGGCLAGLTYGRITDVLGRRPALFYAALLTLIAVLIQTASQNVAMFVCARILLGFGTSASGLTGPAYLAETLPTTRWRAWGLGVFNDFYYVGGLIAAGITYATSFNANSTWAWRVPSLIQGVFSLICIIIIPFIPESPRWLIYQGRNQEAREVLARTCSDGDVGSKVVLEQFREIEAAVEWEREHAGEQLGVRELVRTRGARKRVLLAVSAAVFSTIAGNVISSYYLGTMLTNAGITSSTTQLQINIILNAFCLVCSLFGTWIIDVWGRKPTAVISTALLTIFLFMVGGLTKAFGNSANTSGIYGTVAAIFLFQGTYSIGWTPILYLYPPEVLNYAIRANGMGVFQFWLNATAILIVFTMPIALAKLSWKTYMINGAWDLVMLGLIMYYWVETKGMTLEEIDEAIDGKGRRGGEEEGEGEKVNGM</sequence>
<dbReference type="InterPro" id="IPR050360">
    <property type="entry name" value="MFS_Sugar_Transporters"/>
</dbReference>